<dbReference type="AlphaFoldDB" id="A0A068V151"/>
<dbReference type="InterPro" id="IPR036312">
    <property type="entry name" value="Bifun_inhib/LTP/seed_sf"/>
</dbReference>
<gene>
    <name evidence="8" type="ORF">GSCOC_T00040460001</name>
</gene>
<dbReference type="SMART" id="SM00499">
    <property type="entry name" value="AAI"/>
    <property type="match status" value="1"/>
</dbReference>
<accession>A0A068V151</accession>
<dbReference type="CDD" id="cd01960">
    <property type="entry name" value="nsLTP1"/>
    <property type="match status" value="1"/>
</dbReference>
<dbReference type="EMBL" id="HG739164">
    <property type="protein sequence ID" value="CDP14199.1"/>
    <property type="molecule type" value="Genomic_DNA"/>
</dbReference>
<keyword evidence="6" id="KW-0732">Signal</keyword>
<dbReference type="InParanoid" id="A0A068V151"/>
<keyword evidence="4" id="KW-1015">Disulfide bond</keyword>
<feature type="chain" id="PRO_5001655320" description="Non-specific lipid-transfer protein" evidence="6">
    <location>
        <begin position="28"/>
        <end position="117"/>
    </location>
</feature>
<evidence type="ECO:0000313" key="9">
    <source>
        <dbReference type="Proteomes" id="UP000295252"/>
    </source>
</evidence>
<dbReference type="Pfam" id="PF00234">
    <property type="entry name" value="Tryp_alpha_amyl"/>
    <property type="match status" value="1"/>
</dbReference>
<evidence type="ECO:0000256" key="3">
    <source>
        <dbReference type="ARBA" id="ARBA00023121"/>
    </source>
</evidence>
<evidence type="ECO:0000256" key="6">
    <source>
        <dbReference type="SAM" id="SignalP"/>
    </source>
</evidence>
<evidence type="ECO:0000256" key="2">
    <source>
        <dbReference type="ARBA" id="ARBA00022448"/>
    </source>
</evidence>
<protein>
    <recommendedName>
        <fullName evidence="5">Non-specific lipid-transfer protein</fullName>
    </recommendedName>
</protein>
<dbReference type="GO" id="GO:0008289">
    <property type="term" value="F:lipid binding"/>
    <property type="evidence" value="ECO:0007669"/>
    <property type="project" value="UniProtKB-KW"/>
</dbReference>
<dbReference type="GO" id="GO:0006869">
    <property type="term" value="P:lipid transport"/>
    <property type="evidence" value="ECO:0007669"/>
    <property type="project" value="InterPro"/>
</dbReference>
<evidence type="ECO:0000256" key="5">
    <source>
        <dbReference type="RuleBase" id="RU000628"/>
    </source>
</evidence>
<dbReference type="Proteomes" id="UP000295252">
    <property type="component" value="Chromosome VIII"/>
</dbReference>
<dbReference type="OrthoDB" id="1890443at2759"/>
<dbReference type="InterPro" id="IPR000528">
    <property type="entry name" value="Plant_nsLTP"/>
</dbReference>
<comment type="function">
    <text evidence="5">Plant non-specific lipid-transfer proteins transfer phospholipids as well as galactolipids across membranes. May play a role in wax or cutin deposition in the cell walls of expanding epidermal cells and certain secretory tissues.</text>
</comment>
<dbReference type="PhylomeDB" id="A0A068V151"/>
<reference evidence="9" key="1">
    <citation type="journal article" date="2014" name="Science">
        <title>The coffee genome provides insight into the convergent evolution of caffeine biosynthesis.</title>
        <authorList>
            <person name="Denoeud F."/>
            <person name="Carretero-Paulet L."/>
            <person name="Dereeper A."/>
            <person name="Droc G."/>
            <person name="Guyot R."/>
            <person name="Pietrella M."/>
            <person name="Zheng C."/>
            <person name="Alberti A."/>
            <person name="Anthony F."/>
            <person name="Aprea G."/>
            <person name="Aury J.M."/>
            <person name="Bento P."/>
            <person name="Bernard M."/>
            <person name="Bocs S."/>
            <person name="Campa C."/>
            <person name="Cenci A."/>
            <person name="Combes M.C."/>
            <person name="Crouzillat D."/>
            <person name="Da Silva C."/>
            <person name="Daddiego L."/>
            <person name="De Bellis F."/>
            <person name="Dussert S."/>
            <person name="Garsmeur O."/>
            <person name="Gayraud T."/>
            <person name="Guignon V."/>
            <person name="Jahn K."/>
            <person name="Jamilloux V."/>
            <person name="Joet T."/>
            <person name="Labadie K."/>
            <person name="Lan T."/>
            <person name="Leclercq J."/>
            <person name="Lepelley M."/>
            <person name="Leroy T."/>
            <person name="Li L.T."/>
            <person name="Librado P."/>
            <person name="Lopez L."/>
            <person name="Munoz A."/>
            <person name="Noel B."/>
            <person name="Pallavicini A."/>
            <person name="Perrotta G."/>
            <person name="Poncet V."/>
            <person name="Pot D."/>
            <person name="Priyono X."/>
            <person name="Rigoreau M."/>
            <person name="Rouard M."/>
            <person name="Rozas J."/>
            <person name="Tranchant-Dubreuil C."/>
            <person name="VanBuren R."/>
            <person name="Zhang Q."/>
            <person name="Andrade A.C."/>
            <person name="Argout X."/>
            <person name="Bertrand B."/>
            <person name="de Kochko A."/>
            <person name="Graziosi G."/>
            <person name="Henry R.J."/>
            <person name="Jayarama X."/>
            <person name="Ming R."/>
            <person name="Nagai C."/>
            <person name="Rounsley S."/>
            <person name="Sankoff D."/>
            <person name="Giuliano G."/>
            <person name="Albert V.A."/>
            <person name="Wincker P."/>
            <person name="Lashermes P."/>
        </authorList>
    </citation>
    <scope>NUCLEOTIDE SEQUENCE [LARGE SCALE GENOMIC DNA]</scope>
    <source>
        <strain evidence="9">cv. DH200-94</strain>
    </source>
</reference>
<name>A0A068V151_COFCA</name>
<dbReference type="FunCoup" id="A0A068V151">
    <property type="interactions" value="50"/>
</dbReference>
<keyword evidence="2 5" id="KW-0813">Transport</keyword>
<comment type="similarity">
    <text evidence="1 5">Belongs to the plant LTP family.</text>
</comment>
<dbReference type="PANTHER" id="PTHR33076">
    <property type="entry name" value="NON-SPECIFIC LIPID-TRANSFER PROTEIN 2-RELATED"/>
    <property type="match status" value="1"/>
</dbReference>
<evidence type="ECO:0000259" key="7">
    <source>
        <dbReference type="SMART" id="SM00499"/>
    </source>
</evidence>
<evidence type="ECO:0000256" key="1">
    <source>
        <dbReference type="ARBA" id="ARBA00009748"/>
    </source>
</evidence>
<dbReference type="Gramene" id="CDP14199">
    <property type="protein sequence ID" value="CDP14199"/>
    <property type="gene ID" value="GSCOC_T00040460001"/>
</dbReference>
<keyword evidence="9" id="KW-1185">Reference proteome</keyword>
<feature type="domain" description="Bifunctional inhibitor/plant lipid transfer protein/seed storage helical" evidence="7">
    <location>
        <begin position="30"/>
        <end position="113"/>
    </location>
</feature>
<dbReference type="SUPFAM" id="SSF47699">
    <property type="entry name" value="Bifunctional inhibitor/lipid-transfer protein/seed storage 2S albumin"/>
    <property type="match status" value="1"/>
</dbReference>
<dbReference type="InterPro" id="IPR016140">
    <property type="entry name" value="Bifunc_inhib/LTP/seed_store"/>
</dbReference>
<dbReference type="PROSITE" id="PS00597">
    <property type="entry name" value="PLANT_LTP"/>
    <property type="match status" value="1"/>
</dbReference>
<dbReference type="OMA" id="TSINCNG"/>
<proteinExistence type="inferred from homology"/>
<dbReference type="PRINTS" id="PR00382">
    <property type="entry name" value="LIPIDTRNSFER"/>
</dbReference>
<dbReference type="Gene3D" id="1.10.110.10">
    <property type="entry name" value="Plant lipid-transfer and hydrophobic proteins"/>
    <property type="match status" value="1"/>
</dbReference>
<dbReference type="FunFam" id="1.10.110.10:FF:000002">
    <property type="entry name" value="Non-specific lipid-transfer protein"/>
    <property type="match status" value="1"/>
</dbReference>
<feature type="signal peptide" evidence="6">
    <location>
        <begin position="1"/>
        <end position="27"/>
    </location>
</feature>
<evidence type="ECO:0000256" key="4">
    <source>
        <dbReference type="ARBA" id="ARBA00023157"/>
    </source>
</evidence>
<dbReference type="STRING" id="49390.A0A068V151"/>
<keyword evidence="3 5" id="KW-0446">Lipid-binding</keyword>
<organism evidence="8 9">
    <name type="scientific">Coffea canephora</name>
    <name type="common">Robusta coffee</name>
    <dbReference type="NCBI Taxonomy" id="49390"/>
    <lineage>
        <taxon>Eukaryota</taxon>
        <taxon>Viridiplantae</taxon>
        <taxon>Streptophyta</taxon>
        <taxon>Embryophyta</taxon>
        <taxon>Tracheophyta</taxon>
        <taxon>Spermatophyta</taxon>
        <taxon>Magnoliopsida</taxon>
        <taxon>eudicotyledons</taxon>
        <taxon>Gunneridae</taxon>
        <taxon>Pentapetalae</taxon>
        <taxon>asterids</taxon>
        <taxon>lamiids</taxon>
        <taxon>Gentianales</taxon>
        <taxon>Rubiaceae</taxon>
        <taxon>Ixoroideae</taxon>
        <taxon>Gardenieae complex</taxon>
        <taxon>Bertiereae - Coffeeae clade</taxon>
        <taxon>Coffeeae</taxon>
        <taxon>Coffea</taxon>
    </lineage>
</organism>
<sequence length="117" mass="11749">MAKFAGVACLVLMCMLVAVSLAPHAEAITCNTVAGDLGACLGYLQKGGAVPAGCCTGIRSLNSQAKTTVDRRTACSCLKSLAGRVRVNQGLAAGLPGKCGVNVGYPISTSTNCNSVQ</sequence>
<evidence type="ECO:0000313" key="8">
    <source>
        <dbReference type="EMBL" id="CDP14199.1"/>
    </source>
</evidence>